<accession>A0A484MDR4</accession>
<sequence length="167" mass="18775">MNLDPSDGGRGRESDDGKRLPEEEETAAANEEDDGSWPHFEEEDYIVFCFTEDGEIHVVEDRRSESSSAVPRTNIKLRSLRRRLMYEENGERGYVDEERGDIVMPREKGAFCMEEGEESGRGDGEGAKETICTRCDDDDGGRLESCESRSGQYDHSSASRSSFAFPV</sequence>
<evidence type="ECO:0000313" key="2">
    <source>
        <dbReference type="EMBL" id="VFQ86679.1"/>
    </source>
</evidence>
<name>A0A484MDR4_9ASTE</name>
<dbReference type="EMBL" id="OOIL02003256">
    <property type="protein sequence ID" value="VFQ86679.1"/>
    <property type="molecule type" value="Genomic_DNA"/>
</dbReference>
<feature type="compositionally biased region" description="Basic and acidic residues" evidence="1">
    <location>
        <begin position="7"/>
        <end position="21"/>
    </location>
</feature>
<reference evidence="2 3" key="1">
    <citation type="submission" date="2018-04" db="EMBL/GenBank/DDBJ databases">
        <authorList>
            <person name="Vogel A."/>
        </authorList>
    </citation>
    <scope>NUCLEOTIDE SEQUENCE [LARGE SCALE GENOMIC DNA]</scope>
</reference>
<dbReference type="AlphaFoldDB" id="A0A484MDR4"/>
<keyword evidence="3" id="KW-1185">Reference proteome</keyword>
<feature type="compositionally biased region" description="Acidic residues" evidence="1">
    <location>
        <begin position="22"/>
        <end position="39"/>
    </location>
</feature>
<feature type="compositionally biased region" description="Basic and acidic residues" evidence="1">
    <location>
        <begin position="118"/>
        <end position="128"/>
    </location>
</feature>
<feature type="region of interest" description="Disordered" evidence="1">
    <location>
        <begin position="1"/>
        <end position="39"/>
    </location>
</feature>
<dbReference type="OrthoDB" id="1911716at2759"/>
<dbReference type="Proteomes" id="UP000595140">
    <property type="component" value="Unassembled WGS sequence"/>
</dbReference>
<gene>
    <name evidence="2" type="ORF">CCAM_LOCUS28455</name>
</gene>
<feature type="region of interest" description="Disordered" evidence="1">
    <location>
        <begin position="113"/>
        <end position="167"/>
    </location>
</feature>
<feature type="compositionally biased region" description="Polar residues" evidence="1">
    <location>
        <begin position="148"/>
        <end position="167"/>
    </location>
</feature>
<evidence type="ECO:0000313" key="3">
    <source>
        <dbReference type="Proteomes" id="UP000595140"/>
    </source>
</evidence>
<proteinExistence type="predicted"/>
<organism evidence="2 3">
    <name type="scientific">Cuscuta campestris</name>
    <dbReference type="NCBI Taxonomy" id="132261"/>
    <lineage>
        <taxon>Eukaryota</taxon>
        <taxon>Viridiplantae</taxon>
        <taxon>Streptophyta</taxon>
        <taxon>Embryophyta</taxon>
        <taxon>Tracheophyta</taxon>
        <taxon>Spermatophyta</taxon>
        <taxon>Magnoliopsida</taxon>
        <taxon>eudicotyledons</taxon>
        <taxon>Gunneridae</taxon>
        <taxon>Pentapetalae</taxon>
        <taxon>asterids</taxon>
        <taxon>lamiids</taxon>
        <taxon>Solanales</taxon>
        <taxon>Convolvulaceae</taxon>
        <taxon>Cuscuteae</taxon>
        <taxon>Cuscuta</taxon>
        <taxon>Cuscuta subgen. Grammica</taxon>
        <taxon>Cuscuta sect. Cleistogrammica</taxon>
    </lineage>
</organism>
<evidence type="ECO:0000256" key="1">
    <source>
        <dbReference type="SAM" id="MobiDB-lite"/>
    </source>
</evidence>
<protein>
    <submittedName>
        <fullName evidence="2">Uncharacterized protein</fullName>
    </submittedName>
</protein>